<proteinExistence type="predicted"/>
<dbReference type="OrthoDB" id="1476808at2"/>
<dbReference type="EMBL" id="WBVO01000001">
    <property type="protein sequence ID" value="KAB2814682.1"/>
    <property type="molecule type" value="Genomic_DNA"/>
</dbReference>
<dbReference type="RefSeq" id="WP_151666261.1">
    <property type="nucleotide sequence ID" value="NZ_WBVO01000001.1"/>
</dbReference>
<name>A0A6N6RMA3_9FLAO</name>
<organism evidence="1 2">
    <name type="scientific">Phaeocystidibacter luteus</name>
    <dbReference type="NCBI Taxonomy" id="911197"/>
    <lineage>
        <taxon>Bacteria</taxon>
        <taxon>Pseudomonadati</taxon>
        <taxon>Bacteroidota</taxon>
        <taxon>Flavobacteriia</taxon>
        <taxon>Flavobacteriales</taxon>
        <taxon>Phaeocystidibacteraceae</taxon>
        <taxon>Phaeocystidibacter</taxon>
    </lineage>
</organism>
<sequence>MTYRFSLLALLFTVLCTSCQCTRDIDIEGQILESCENPVGVEGIHLEFEHGDGREEATTDANGRFHFQFTVDRSDFNIWGGSLPQIKYTTDSTYGRFQVPESDTYDYGKIYLNHYEEVALEFTGIPDSVDLQQFDSVYIAVNSVHSNANVFPVDVNSISNGYITPPYLVRLQPGVLTLTIYCLDASTSQVVFLGDLDFEEIGLRCFDEPILMRMEYLEP</sequence>
<gene>
    <name evidence="1" type="ORF">F8C67_02760</name>
</gene>
<comment type="caution">
    <text evidence="1">The sequence shown here is derived from an EMBL/GenBank/DDBJ whole genome shotgun (WGS) entry which is preliminary data.</text>
</comment>
<accession>A0A6N6RMA3</accession>
<keyword evidence="2" id="KW-1185">Reference proteome</keyword>
<protein>
    <submittedName>
        <fullName evidence="1">Uncharacterized protein</fullName>
    </submittedName>
</protein>
<evidence type="ECO:0000313" key="2">
    <source>
        <dbReference type="Proteomes" id="UP000468650"/>
    </source>
</evidence>
<dbReference type="AlphaFoldDB" id="A0A6N6RMA3"/>
<reference evidence="1 2" key="1">
    <citation type="submission" date="2019-09" db="EMBL/GenBank/DDBJ databases">
        <title>Genomes of family Cryomorphaceae.</title>
        <authorList>
            <person name="Bowman J.P."/>
        </authorList>
    </citation>
    <scope>NUCLEOTIDE SEQUENCE [LARGE SCALE GENOMIC DNA]</scope>
    <source>
        <strain evidence="1 2">LMG 25704</strain>
    </source>
</reference>
<evidence type="ECO:0000313" key="1">
    <source>
        <dbReference type="EMBL" id="KAB2814682.1"/>
    </source>
</evidence>
<dbReference type="Proteomes" id="UP000468650">
    <property type="component" value="Unassembled WGS sequence"/>
</dbReference>